<feature type="domain" description="CBS" evidence="2">
    <location>
        <begin position="101"/>
        <end position="156"/>
    </location>
</feature>
<keyword evidence="1" id="KW-0129">CBS domain</keyword>
<keyword evidence="4" id="KW-1185">Reference proteome</keyword>
<evidence type="ECO:0000313" key="3">
    <source>
        <dbReference type="EMBL" id="SFQ43122.1"/>
    </source>
</evidence>
<sequence length="225" mass="26078">MENAERFLASFNRIHNHLSFLSKEKEYKKPFYHLLDENEHRNSGVKTYKNDLQIFADLRNVLVHKKLTVNEYLAVPTDKVVERIEMIEAEIKSPPKVYPAFKREVVYFQADDLFTTVLETIKNQRITHFPVYKKGKLLGLLTENGIAYWLANHSELLTTDLRQSTTEEILIEDSKSNNYLFVRKDMSVDVAADLLKNDRKLDALLITENGKVSEHPIGIITPSDL</sequence>
<reference evidence="3 4" key="1">
    <citation type="submission" date="2016-10" db="EMBL/GenBank/DDBJ databases">
        <authorList>
            <person name="de Groot N.N."/>
        </authorList>
    </citation>
    <scope>NUCLEOTIDE SEQUENCE [LARGE SCALE GENOMIC DNA]</scope>
    <source>
        <strain evidence="3 4">DSM 20581</strain>
    </source>
</reference>
<evidence type="ECO:0000256" key="1">
    <source>
        <dbReference type="PROSITE-ProRule" id="PRU00703"/>
    </source>
</evidence>
<organism evidence="3 4">
    <name type="scientific">Desemzia incerta</name>
    <dbReference type="NCBI Taxonomy" id="82801"/>
    <lineage>
        <taxon>Bacteria</taxon>
        <taxon>Bacillati</taxon>
        <taxon>Bacillota</taxon>
        <taxon>Bacilli</taxon>
        <taxon>Lactobacillales</taxon>
        <taxon>Carnobacteriaceae</taxon>
        <taxon>Desemzia</taxon>
    </lineage>
</organism>
<accession>A0A1I5YG34</accession>
<evidence type="ECO:0000259" key="2">
    <source>
        <dbReference type="PROSITE" id="PS51371"/>
    </source>
</evidence>
<dbReference type="InterPro" id="IPR046342">
    <property type="entry name" value="CBS_dom_sf"/>
</dbReference>
<dbReference type="SUPFAM" id="SSF54631">
    <property type="entry name" value="CBS-domain pair"/>
    <property type="match status" value="1"/>
</dbReference>
<dbReference type="InterPro" id="IPR000644">
    <property type="entry name" value="CBS_dom"/>
</dbReference>
<evidence type="ECO:0000313" key="4">
    <source>
        <dbReference type="Proteomes" id="UP000199136"/>
    </source>
</evidence>
<dbReference type="OrthoDB" id="49104at2"/>
<dbReference type="STRING" id="82801.SAMN04488506_1969"/>
<proteinExistence type="predicted"/>
<dbReference type="EMBL" id="FOXW01000008">
    <property type="protein sequence ID" value="SFQ43122.1"/>
    <property type="molecule type" value="Genomic_DNA"/>
</dbReference>
<name>A0A1I5YG34_9LACT</name>
<dbReference type="Pfam" id="PF00571">
    <property type="entry name" value="CBS"/>
    <property type="match status" value="2"/>
</dbReference>
<feature type="domain" description="CBS" evidence="2">
    <location>
        <begin position="173"/>
        <end position="225"/>
    </location>
</feature>
<dbReference type="PROSITE" id="PS51371">
    <property type="entry name" value="CBS"/>
    <property type="match status" value="2"/>
</dbReference>
<protein>
    <submittedName>
        <fullName evidence="3">CBS domain-containing protein</fullName>
    </submittedName>
</protein>
<gene>
    <name evidence="3" type="ORF">SAMN04488506_1969</name>
</gene>
<dbReference type="Gene3D" id="3.10.580.10">
    <property type="entry name" value="CBS-domain"/>
    <property type="match status" value="1"/>
</dbReference>
<dbReference type="RefSeq" id="WP_092480995.1">
    <property type="nucleotide sequence ID" value="NZ_FOXW01000008.1"/>
</dbReference>
<dbReference type="AlphaFoldDB" id="A0A1I5YG34"/>
<dbReference type="Proteomes" id="UP000199136">
    <property type="component" value="Unassembled WGS sequence"/>
</dbReference>